<evidence type="ECO:0000256" key="4">
    <source>
        <dbReference type="ARBA" id="ARBA00022912"/>
    </source>
</evidence>
<dbReference type="Pfam" id="PF00782">
    <property type="entry name" value="DSPc"/>
    <property type="match status" value="1"/>
</dbReference>
<dbReference type="AlphaFoldDB" id="A0A9P6AT24"/>
<feature type="compositionally biased region" description="Polar residues" evidence="5">
    <location>
        <begin position="130"/>
        <end position="146"/>
    </location>
</feature>
<sequence>MGRNKGKDKAQVPRAARSSSETWTLIHPPYLYLGPCSAASSPTFLNHEGITHILSIGKTPKECFPNITYERIPLTDEPDSLIAPSIAIAVKFIDAVRATGNKVFVHCSAAISRSSDHTRGIPHATGGDDASSSPGHGDTASTYSSS</sequence>
<keyword evidence="3" id="KW-0378">Hydrolase</keyword>
<keyword evidence="8" id="KW-1185">Reference proteome</keyword>
<dbReference type="CDD" id="cd14498">
    <property type="entry name" value="DSP"/>
    <property type="match status" value="1"/>
</dbReference>
<name>A0A9P6AT24_9AGAM</name>
<dbReference type="PRINTS" id="PR01908">
    <property type="entry name" value="ADSPHPHTASE"/>
</dbReference>
<dbReference type="EC" id="3.1.3.48" evidence="2"/>
<dbReference type="SUPFAM" id="SSF52799">
    <property type="entry name" value="(Phosphotyrosine protein) phosphatases II"/>
    <property type="match status" value="1"/>
</dbReference>
<organism evidence="7 8">
    <name type="scientific">Hydnum rufescens UP504</name>
    <dbReference type="NCBI Taxonomy" id="1448309"/>
    <lineage>
        <taxon>Eukaryota</taxon>
        <taxon>Fungi</taxon>
        <taxon>Dikarya</taxon>
        <taxon>Basidiomycota</taxon>
        <taxon>Agaricomycotina</taxon>
        <taxon>Agaricomycetes</taxon>
        <taxon>Cantharellales</taxon>
        <taxon>Hydnaceae</taxon>
        <taxon>Hydnum</taxon>
    </lineage>
</organism>
<evidence type="ECO:0000313" key="8">
    <source>
        <dbReference type="Proteomes" id="UP000886523"/>
    </source>
</evidence>
<dbReference type="InterPro" id="IPR020422">
    <property type="entry name" value="TYR_PHOSPHATASE_DUAL_dom"/>
</dbReference>
<dbReference type="GO" id="GO:0005737">
    <property type="term" value="C:cytoplasm"/>
    <property type="evidence" value="ECO:0007669"/>
    <property type="project" value="TreeGrafter"/>
</dbReference>
<evidence type="ECO:0000259" key="6">
    <source>
        <dbReference type="SMART" id="SM00195"/>
    </source>
</evidence>
<evidence type="ECO:0000256" key="2">
    <source>
        <dbReference type="ARBA" id="ARBA00013064"/>
    </source>
</evidence>
<comment type="caution">
    <text evidence="7">The sequence shown here is derived from an EMBL/GenBank/DDBJ whole genome shotgun (WGS) entry which is preliminary data.</text>
</comment>
<dbReference type="Gene3D" id="3.90.190.10">
    <property type="entry name" value="Protein tyrosine phosphatase superfamily"/>
    <property type="match status" value="1"/>
</dbReference>
<evidence type="ECO:0000256" key="1">
    <source>
        <dbReference type="ARBA" id="ARBA00008601"/>
    </source>
</evidence>
<gene>
    <name evidence="7" type="ORF">BS47DRAFT_1486864</name>
</gene>
<proteinExistence type="inferred from homology"/>
<comment type="similarity">
    <text evidence="1">Belongs to the protein-tyrosine phosphatase family. Non-receptor class dual specificity subfamily.</text>
</comment>
<accession>A0A9P6AT24</accession>
<dbReference type="Proteomes" id="UP000886523">
    <property type="component" value="Unassembled WGS sequence"/>
</dbReference>
<dbReference type="EMBL" id="MU129000">
    <property type="protein sequence ID" value="KAF9511460.1"/>
    <property type="molecule type" value="Genomic_DNA"/>
</dbReference>
<evidence type="ECO:0000256" key="3">
    <source>
        <dbReference type="ARBA" id="ARBA00022801"/>
    </source>
</evidence>
<evidence type="ECO:0000256" key="5">
    <source>
        <dbReference type="SAM" id="MobiDB-lite"/>
    </source>
</evidence>
<protein>
    <recommendedName>
        <fullName evidence="2">protein-tyrosine-phosphatase</fullName>
        <ecNumber evidence="2">3.1.3.48</ecNumber>
    </recommendedName>
</protein>
<dbReference type="GO" id="GO:0004725">
    <property type="term" value="F:protein tyrosine phosphatase activity"/>
    <property type="evidence" value="ECO:0007669"/>
    <property type="project" value="UniProtKB-EC"/>
</dbReference>
<dbReference type="InterPro" id="IPR000340">
    <property type="entry name" value="Dual-sp_phosphatase_cat-dom"/>
</dbReference>
<dbReference type="GO" id="GO:0043409">
    <property type="term" value="P:negative regulation of MAPK cascade"/>
    <property type="evidence" value="ECO:0007669"/>
    <property type="project" value="TreeGrafter"/>
</dbReference>
<dbReference type="PANTHER" id="PTHR10159:SF519">
    <property type="entry name" value="DUAL SPECIFICITY PROTEIN PHOSPHATASE MPK3"/>
    <property type="match status" value="1"/>
</dbReference>
<feature type="domain" description="Tyrosine-protein phosphatase" evidence="6">
    <location>
        <begin position="22"/>
        <end position="139"/>
    </location>
</feature>
<dbReference type="SMART" id="SM00195">
    <property type="entry name" value="DSPc"/>
    <property type="match status" value="1"/>
</dbReference>
<evidence type="ECO:0000313" key="7">
    <source>
        <dbReference type="EMBL" id="KAF9511460.1"/>
    </source>
</evidence>
<dbReference type="OrthoDB" id="10252009at2759"/>
<reference evidence="7" key="1">
    <citation type="journal article" date="2020" name="Nat. Commun.">
        <title>Large-scale genome sequencing of mycorrhizal fungi provides insights into the early evolution of symbiotic traits.</title>
        <authorList>
            <person name="Miyauchi S."/>
            <person name="Kiss E."/>
            <person name="Kuo A."/>
            <person name="Drula E."/>
            <person name="Kohler A."/>
            <person name="Sanchez-Garcia M."/>
            <person name="Morin E."/>
            <person name="Andreopoulos B."/>
            <person name="Barry K.W."/>
            <person name="Bonito G."/>
            <person name="Buee M."/>
            <person name="Carver A."/>
            <person name="Chen C."/>
            <person name="Cichocki N."/>
            <person name="Clum A."/>
            <person name="Culley D."/>
            <person name="Crous P.W."/>
            <person name="Fauchery L."/>
            <person name="Girlanda M."/>
            <person name="Hayes R.D."/>
            <person name="Keri Z."/>
            <person name="LaButti K."/>
            <person name="Lipzen A."/>
            <person name="Lombard V."/>
            <person name="Magnuson J."/>
            <person name="Maillard F."/>
            <person name="Murat C."/>
            <person name="Nolan M."/>
            <person name="Ohm R.A."/>
            <person name="Pangilinan J."/>
            <person name="Pereira M.F."/>
            <person name="Perotto S."/>
            <person name="Peter M."/>
            <person name="Pfister S."/>
            <person name="Riley R."/>
            <person name="Sitrit Y."/>
            <person name="Stielow J.B."/>
            <person name="Szollosi G."/>
            <person name="Zifcakova L."/>
            <person name="Stursova M."/>
            <person name="Spatafora J.W."/>
            <person name="Tedersoo L."/>
            <person name="Vaario L.M."/>
            <person name="Yamada A."/>
            <person name="Yan M."/>
            <person name="Wang P."/>
            <person name="Xu J."/>
            <person name="Bruns T."/>
            <person name="Baldrian P."/>
            <person name="Vilgalys R."/>
            <person name="Dunand C."/>
            <person name="Henrissat B."/>
            <person name="Grigoriev I.V."/>
            <person name="Hibbett D."/>
            <person name="Nagy L.G."/>
            <person name="Martin F.M."/>
        </authorList>
    </citation>
    <scope>NUCLEOTIDE SEQUENCE</scope>
    <source>
        <strain evidence="7">UP504</strain>
    </source>
</reference>
<feature type="region of interest" description="Disordered" evidence="5">
    <location>
        <begin position="116"/>
        <end position="146"/>
    </location>
</feature>
<dbReference type="InterPro" id="IPR029021">
    <property type="entry name" value="Prot-tyrosine_phosphatase-like"/>
</dbReference>
<keyword evidence="4" id="KW-0904">Protein phosphatase</keyword>
<dbReference type="PANTHER" id="PTHR10159">
    <property type="entry name" value="DUAL SPECIFICITY PROTEIN PHOSPHATASE"/>
    <property type="match status" value="1"/>
</dbReference>